<dbReference type="InterPro" id="IPR004111">
    <property type="entry name" value="Repressor_TetR_C"/>
</dbReference>
<dbReference type="PANTHER" id="PTHR30055:SF151">
    <property type="entry name" value="TRANSCRIPTIONAL REGULATORY PROTEIN"/>
    <property type="match status" value="1"/>
</dbReference>
<dbReference type="PROSITE" id="PS50977">
    <property type="entry name" value="HTH_TETR_2"/>
    <property type="match status" value="1"/>
</dbReference>
<dbReference type="InterPro" id="IPR009057">
    <property type="entry name" value="Homeodomain-like_sf"/>
</dbReference>
<dbReference type="GO" id="GO:0003700">
    <property type="term" value="F:DNA-binding transcription factor activity"/>
    <property type="evidence" value="ECO:0007669"/>
    <property type="project" value="TreeGrafter"/>
</dbReference>
<dbReference type="AlphaFoldDB" id="A0A6N7EIC5"/>
<dbReference type="RefSeq" id="WP_152194102.1">
    <property type="nucleotide sequence ID" value="NZ_VUKD01000001.1"/>
</dbReference>
<evidence type="ECO:0000256" key="5">
    <source>
        <dbReference type="SAM" id="MobiDB-lite"/>
    </source>
</evidence>
<dbReference type="Proteomes" id="UP000437709">
    <property type="component" value="Unassembled WGS sequence"/>
</dbReference>
<keyword evidence="3" id="KW-0804">Transcription</keyword>
<evidence type="ECO:0000259" key="6">
    <source>
        <dbReference type="PROSITE" id="PS50977"/>
    </source>
</evidence>
<proteinExistence type="predicted"/>
<dbReference type="OrthoDB" id="329481at2"/>
<gene>
    <name evidence="7" type="ORF">GB881_02365</name>
</gene>
<sequence>MTKEDAEGDAVIWDRARPARKGPRPAHTLADITDAAVSLADRKGLAAVSIRAVATELDTGGASLYRYIVRKDDLHDLMVDAVFAEYALPDSPSGDWNSDLGLLAHRGRAVYHAHPWMAELAPHASWGPSTQNYMEFFLSALTPTGLDLPASMEFITLMHSWIASFVQLEGQAMGAPSAAKVRHFATIAADPARPHLARAITSLMQADPSTWDPDQLFERGLHRLLYGIADQQRARPTRGAAGTG</sequence>
<dbReference type="EMBL" id="WHPC01000004">
    <property type="protein sequence ID" value="MPV35906.1"/>
    <property type="molecule type" value="Genomic_DNA"/>
</dbReference>
<evidence type="ECO:0000256" key="2">
    <source>
        <dbReference type="ARBA" id="ARBA00023125"/>
    </source>
</evidence>
<feature type="region of interest" description="Disordered" evidence="5">
    <location>
        <begin position="1"/>
        <end position="26"/>
    </location>
</feature>
<dbReference type="GO" id="GO:0045892">
    <property type="term" value="P:negative regulation of DNA-templated transcription"/>
    <property type="evidence" value="ECO:0007669"/>
    <property type="project" value="InterPro"/>
</dbReference>
<dbReference type="InterPro" id="IPR050109">
    <property type="entry name" value="HTH-type_TetR-like_transc_reg"/>
</dbReference>
<comment type="caution">
    <text evidence="7">The sequence shown here is derived from an EMBL/GenBank/DDBJ whole genome shotgun (WGS) entry which is preliminary data.</text>
</comment>
<feature type="DNA-binding region" description="H-T-H motif" evidence="4">
    <location>
        <begin position="49"/>
        <end position="68"/>
    </location>
</feature>
<evidence type="ECO:0000256" key="1">
    <source>
        <dbReference type="ARBA" id="ARBA00023015"/>
    </source>
</evidence>
<evidence type="ECO:0000313" key="7">
    <source>
        <dbReference type="EMBL" id="MPV35906.1"/>
    </source>
</evidence>
<keyword evidence="8" id="KW-1185">Reference proteome</keyword>
<dbReference type="PANTHER" id="PTHR30055">
    <property type="entry name" value="HTH-TYPE TRANSCRIPTIONAL REGULATOR RUTR"/>
    <property type="match status" value="1"/>
</dbReference>
<keyword evidence="2 4" id="KW-0238">DNA-binding</keyword>
<keyword evidence="1" id="KW-0805">Transcription regulation</keyword>
<dbReference type="SUPFAM" id="SSF46689">
    <property type="entry name" value="Homeodomain-like"/>
    <property type="match status" value="1"/>
</dbReference>
<evidence type="ECO:0000313" key="8">
    <source>
        <dbReference type="Proteomes" id="UP000437709"/>
    </source>
</evidence>
<reference evidence="7 8" key="1">
    <citation type="submission" date="2019-10" db="EMBL/GenBank/DDBJ databases">
        <title>Georgenia wutianyii sp. nov. and Georgenia yuyongxinii sp. nov. isolated from plateau pika (Ochotona curzoniae) in the Qinghai-Tibet plateau of China.</title>
        <authorList>
            <person name="Tian Z."/>
        </authorList>
    </citation>
    <scope>NUCLEOTIDE SEQUENCE [LARGE SCALE GENOMIC DNA]</scope>
    <source>
        <strain evidence="7 8">JCM 19765</strain>
    </source>
</reference>
<evidence type="ECO:0000256" key="3">
    <source>
        <dbReference type="ARBA" id="ARBA00023163"/>
    </source>
</evidence>
<dbReference type="InterPro" id="IPR001647">
    <property type="entry name" value="HTH_TetR"/>
</dbReference>
<name>A0A6N7EIC5_9MICO</name>
<organism evidence="7 8">
    <name type="scientific">Georgenia subflava</name>
    <dbReference type="NCBI Taxonomy" id="1622177"/>
    <lineage>
        <taxon>Bacteria</taxon>
        <taxon>Bacillati</taxon>
        <taxon>Actinomycetota</taxon>
        <taxon>Actinomycetes</taxon>
        <taxon>Micrococcales</taxon>
        <taxon>Bogoriellaceae</taxon>
        <taxon>Georgenia</taxon>
    </lineage>
</organism>
<dbReference type="Pfam" id="PF02909">
    <property type="entry name" value="TetR_C_1"/>
    <property type="match status" value="1"/>
</dbReference>
<dbReference type="Pfam" id="PF00440">
    <property type="entry name" value="TetR_N"/>
    <property type="match status" value="1"/>
</dbReference>
<dbReference type="Gene3D" id="1.10.10.60">
    <property type="entry name" value="Homeodomain-like"/>
    <property type="match status" value="1"/>
</dbReference>
<dbReference type="GO" id="GO:0000976">
    <property type="term" value="F:transcription cis-regulatory region binding"/>
    <property type="evidence" value="ECO:0007669"/>
    <property type="project" value="TreeGrafter"/>
</dbReference>
<evidence type="ECO:0000256" key="4">
    <source>
        <dbReference type="PROSITE-ProRule" id="PRU00335"/>
    </source>
</evidence>
<feature type="domain" description="HTH tetR-type" evidence="6">
    <location>
        <begin position="26"/>
        <end position="86"/>
    </location>
</feature>
<dbReference type="SUPFAM" id="SSF48498">
    <property type="entry name" value="Tetracyclin repressor-like, C-terminal domain"/>
    <property type="match status" value="1"/>
</dbReference>
<dbReference type="Gene3D" id="1.10.357.10">
    <property type="entry name" value="Tetracycline Repressor, domain 2"/>
    <property type="match status" value="1"/>
</dbReference>
<protein>
    <submittedName>
        <fullName evidence="7">TetR family transcriptional regulator</fullName>
    </submittedName>
</protein>
<dbReference type="InterPro" id="IPR036271">
    <property type="entry name" value="Tet_transcr_reg_TetR-rel_C_sf"/>
</dbReference>
<accession>A0A6N7EIC5</accession>